<accession>G0NKU1</accession>
<gene>
    <name evidence="2" type="ORF">CAEBREN_26196</name>
</gene>
<organism evidence="3">
    <name type="scientific">Caenorhabditis brenneri</name>
    <name type="common">Nematode worm</name>
    <dbReference type="NCBI Taxonomy" id="135651"/>
    <lineage>
        <taxon>Eukaryota</taxon>
        <taxon>Metazoa</taxon>
        <taxon>Ecdysozoa</taxon>
        <taxon>Nematoda</taxon>
        <taxon>Chromadorea</taxon>
        <taxon>Rhabditida</taxon>
        <taxon>Rhabditina</taxon>
        <taxon>Rhabditomorpha</taxon>
        <taxon>Rhabditoidea</taxon>
        <taxon>Rhabditidae</taxon>
        <taxon>Peloderinae</taxon>
        <taxon>Caenorhabditis</taxon>
    </lineage>
</organism>
<dbReference type="Proteomes" id="UP000008068">
    <property type="component" value="Unassembled WGS sequence"/>
</dbReference>
<keyword evidence="1" id="KW-1133">Transmembrane helix</keyword>
<keyword evidence="1" id="KW-0812">Transmembrane</keyword>
<protein>
    <submittedName>
        <fullName evidence="2">Uncharacterized protein</fullName>
    </submittedName>
</protein>
<name>G0NKU1_CAEBE</name>
<reference evidence="3" key="1">
    <citation type="submission" date="2011-07" db="EMBL/GenBank/DDBJ databases">
        <authorList>
            <consortium name="Caenorhabditis brenneri Sequencing and Analysis Consortium"/>
            <person name="Wilson R.K."/>
        </authorList>
    </citation>
    <scope>NUCLEOTIDE SEQUENCE [LARGE SCALE GENOMIC DNA]</scope>
    <source>
        <strain evidence="3">PB2801</strain>
    </source>
</reference>
<keyword evidence="3" id="KW-1185">Reference proteome</keyword>
<proteinExistence type="predicted"/>
<keyword evidence="1" id="KW-0472">Membrane</keyword>
<dbReference type="AlphaFoldDB" id="G0NKU1"/>
<feature type="transmembrane region" description="Helical" evidence="1">
    <location>
        <begin position="18"/>
        <end position="37"/>
    </location>
</feature>
<evidence type="ECO:0000313" key="2">
    <source>
        <dbReference type="EMBL" id="EGT33084.1"/>
    </source>
</evidence>
<sequence length="92" mass="10580">MVVDHWTSNDTGVSYRSVFFAIFSVAILCVFGFKYLPCLKSCRKKLRKSAFVKKWYGDDNSDVEMLPLVLRSNMSDVENADEETTLTFRDPV</sequence>
<evidence type="ECO:0000313" key="3">
    <source>
        <dbReference type="Proteomes" id="UP000008068"/>
    </source>
</evidence>
<evidence type="ECO:0000256" key="1">
    <source>
        <dbReference type="SAM" id="Phobius"/>
    </source>
</evidence>
<dbReference type="HOGENOM" id="CLU_2415220_0_0_1"/>
<dbReference type="EMBL" id="GL379902">
    <property type="protein sequence ID" value="EGT33084.1"/>
    <property type="molecule type" value="Genomic_DNA"/>
</dbReference>
<dbReference type="InParanoid" id="G0NKU1"/>